<evidence type="ECO:0000313" key="1">
    <source>
        <dbReference type="EMBL" id="POM77316.1"/>
    </source>
</evidence>
<dbReference type="AlphaFoldDB" id="A0A2P4YHN0"/>
<sequence length="176" mass="20071">LQPWAVTRVITWSTSSVKPVCMSTCAWVAPRITRLSSRLSGKRRNHVARPSWMPLLTVLIQSSTSRGSTTWRPASVALIQRTRTTRARGAHLDLTRGLLRMRTTRTTRSTSLMPKTILVSLRMTNRLASPQLMTLPLRPMTPLLQLMILRLRLVTPSLRLMMRSSRLMTASPRWMI</sequence>
<gene>
    <name evidence="1" type="ORF">PHPALM_5316</name>
</gene>
<evidence type="ECO:0000313" key="2">
    <source>
        <dbReference type="Proteomes" id="UP000237271"/>
    </source>
</evidence>
<dbReference type="Proteomes" id="UP000237271">
    <property type="component" value="Unassembled WGS sequence"/>
</dbReference>
<proteinExistence type="predicted"/>
<name>A0A2P4YHN0_9STRA</name>
<protein>
    <submittedName>
        <fullName evidence="1">Uncharacterized protein</fullName>
    </submittedName>
</protein>
<keyword evidence="2" id="KW-1185">Reference proteome</keyword>
<feature type="non-terminal residue" evidence="1">
    <location>
        <position position="176"/>
    </location>
</feature>
<reference evidence="1 2" key="1">
    <citation type="journal article" date="2017" name="Genome Biol. Evol.">
        <title>Phytophthora megakarya and P. palmivora, closely related causal agents of cacao black pod rot, underwent increases in genome sizes and gene numbers by different mechanisms.</title>
        <authorList>
            <person name="Ali S.S."/>
            <person name="Shao J."/>
            <person name="Lary D.J."/>
            <person name="Kronmiller B."/>
            <person name="Shen D."/>
            <person name="Strem M.D."/>
            <person name="Amoako-Attah I."/>
            <person name="Akrofi A.Y."/>
            <person name="Begoude B.A."/>
            <person name="Ten Hoopen G.M."/>
            <person name="Coulibaly K."/>
            <person name="Kebe B.I."/>
            <person name="Melnick R.L."/>
            <person name="Guiltinan M.J."/>
            <person name="Tyler B.M."/>
            <person name="Meinhardt L.W."/>
            <person name="Bailey B.A."/>
        </authorList>
    </citation>
    <scope>NUCLEOTIDE SEQUENCE [LARGE SCALE GENOMIC DNA]</scope>
    <source>
        <strain evidence="2">sbr112.9</strain>
    </source>
</reference>
<feature type="non-terminal residue" evidence="1">
    <location>
        <position position="1"/>
    </location>
</feature>
<dbReference type="EMBL" id="NCKW01002721">
    <property type="protein sequence ID" value="POM77316.1"/>
    <property type="molecule type" value="Genomic_DNA"/>
</dbReference>
<accession>A0A2P4YHN0</accession>
<organism evidence="1 2">
    <name type="scientific">Phytophthora palmivora</name>
    <dbReference type="NCBI Taxonomy" id="4796"/>
    <lineage>
        <taxon>Eukaryota</taxon>
        <taxon>Sar</taxon>
        <taxon>Stramenopiles</taxon>
        <taxon>Oomycota</taxon>
        <taxon>Peronosporomycetes</taxon>
        <taxon>Peronosporales</taxon>
        <taxon>Peronosporaceae</taxon>
        <taxon>Phytophthora</taxon>
    </lineage>
</organism>
<comment type="caution">
    <text evidence="1">The sequence shown here is derived from an EMBL/GenBank/DDBJ whole genome shotgun (WGS) entry which is preliminary data.</text>
</comment>